<name>A0A1B0BUZ5_9MUSC</name>
<dbReference type="Pfam" id="PF05764">
    <property type="entry name" value="YL1"/>
    <property type="match status" value="2"/>
</dbReference>
<reference evidence="6" key="1">
    <citation type="submission" date="2015-01" db="EMBL/GenBank/DDBJ databases">
        <authorList>
            <person name="Aksoy S."/>
            <person name="Warren W."/>
            <person name="Wilson R.K."/>
        </authorList>
    </citation>
    <scope>NUCLEOTIDE SEQUENCE [LARGE SCALE GENOMIC DNA]</scope>
    <source>
        <strain evidence="6">IAEA</strain>
    </source>
</reference>
<dbReference type="PANTHER" id="PTHR13275">
    <property type="entry name" value="YL-1 PROTEIN TRANSCRIPTION FACTOR-LIKE 1"/>
    <property type="match status" value="1"/>
</dbReference>
<dbReference type="InterPro" id="IPR046757">
    <property type="entry name" value="YL1_N"/>
</dbReference>
<dbReference type="STRING" id="67801.A0A1B0BUZ5"/>
<sequence>MAANRARRINAGVRIGKLLDDEEEDEFYKTSYGGFEDEDDHDQDYVQKDEEEDIVDSDFSIDENDEPISDQDEEDVKKRRRTGVQTKAYKEPKPAKKEDKSYGSPSKKKTGPGRKRKARAKFTVLDSGRKSIRASTAIKTQATKIRLKEMDDARKRKRRAVRVEEYMPTQEELLEEAKITEEENIKSLEKFQKMELEKKKTRPTKRLFLGPIIRYHSLAMPVVRKQTRGCNTGFDSKDPRSKCERTFISFENDLDDKVFQSIFKVKKLPKNAGYLCSITKLPARYFDPVTQQPYYSIQAFKILREAYYMQLEERGNTDNPQLQKWLEWRKLVKENHMAANRARRINAGVRIGKLLDDEEEDEFYKTSYGGFEDEDDHDQDYVQKDEEEDIVDSDFSIDENDEPISDQDEEDVKKRRRTGVQTKAYKEPKPAKKEDKSYGSPSKKKTGPGRKRKARAKFTVLDSGRKSIRASTAIKTQATKIRLKEMDDARKRKRRAVRVEEYMPTQEELLEEAKITEEENIKSLEKFQKMELEKKKTRPTKRLFLGPIIRYHSLAMPVVRKQTRGCNTGFDSKDPRSKCERTFISFENDLDDKVFQSIFKVKKLPKNAGYLCSITKLPARYFDPVTQQPYYSIQAFKILREAYYMQLEERGNTDNPQLQKWLEWRKLVKENRLKSAANTS</sequence>
<accession>A0A1B0BUZ5</accession>
<evidence type="ECO:0000256" key="3">
    <source>
        <dbReference type="SAM" id="MobiDB-lite"/>
    </source>
</evidence>
<dbReference type="Proteomes" id="UP000092460">
    <property type="component" value="Unassembled WGS sequence"/>
</dbReference>
<feature type="compositionally biased region" description="Basic and acidic residues" evidence="3">
    <location>
        <begin position="88"/>
        <end position="101"/>
    </location>
</feature>
<dbReference type="EMBL" id="JXJN01020982">
    <property type="status" value="NOT_ANNOTATED_CDS"/>
    <property type="molecule type" value="Genomic_DNA"/>
</dbReference>
<evidence type="ECO:0000313" key="6">
    <source>
        <dbReference type="Proteomes" id="UP000092460"/>
    </source>
</evidence>
<dbReference type="InterPro" id="IPR013272">
    <property type="entry name" value="Vps72/YL1_C"/>
</dbReference>
<dbReference type="AlphaFoldDB" id="A0A1B0BUZ5"/>
<feature type="compositionally biased region" description="Acidic residues" evidence="3">
    <location>
        <begin position="49"/>
        <end position="74"/>
    </location>
</feature>
<reference evidence="5" key="2">
    <citation type="submission" date="2020-05" db="UniProtKB">
        <authorList>
            <consortium name="EnsemblMetazoa"/>
        </authorList>
    </citation>
    <scope>IDENTIFICATION</scope>
    <source>
        <strain evidence="5">IAEA</strain>
    </source>
</reference>
<comment type="similarity">
    <text evidence="1">Belongs to the VPS72/YL1 family.</text>
</comment>
<dbReference type="VEuPathDB" id="VectorBase:GPPI041254"/>
<organism evidence="5 6">
    <name type="scientific">Glossina palpalis gambiensis</name>
    <dbReference type="NCBI Taxonomy" id="67801"/>
    <lineage>
        <taxon>Eukaryota</taxon>
        <taxon>Metazoa</taxon>
        <taxon>Ecdysozoa</taxon>
        <taxon>Arthropoda</taxon>
        <taxon>Hexapoda</taxon>
        <taxon>Insecta</taxon>
        <taxon>Pterygota</taxon>
        <taxon>Neoptera</taxon>
        <taxon>Endopterygota</taxon>
        <taxon>Diptera</taxon>
        <taxon>Brachycera</taxon>
        <taxon>Muscomorpha</taxon>
        <taxon>Hippoboscoidea</taxon>
        <taxon>Glossinidae</taxon>
        <taxon>Glossina</taxon>
    </lineage>
</organism>
<feature type="domain" description="Vps72/YL1 C-terminal" evidence="4">
    <location>
        <begin position="610"/>
        <end position="639"/>
    </location>
</feature>
<evidence type="ECO:0000313" key="5">
    <source>
        <dbReference type="EnsemblMetazoa" id="GPPI041254-PA"/>
    </source>
</evidence>
<evidence type="ECO:0000259" key="4">
    <source>
        <dbReference type="SMART" id="SM00993"/>
    </source>
</evidence>
<dbReference type="EnsemblMetazoa" id="GPPI041254-RA">
    <property type="protein sequence ID" value="GPPI041254-PA"/>
    <property type="gene ID" value="GPPI041254"/>
</dbReference>
<feature type="region of interest" description="Disordered" evidence="3">
    <location>
        <begin position="28"/>
        <end position="119"/>
    </location>
</feature>
<dbReference type="GO" id="GO:0005634">
    <property type="term" value="C:nucleus"/>
    <property type="evidence" value="ECO:0007669"/>
    <property type="project" value="TreeGrafter"/>
</dbReference>
<proteinExistence type="inferred from homology"/>
<feature type="compositionally biased region" description="Basic residues" evidence="3">
    <location>
        <begin position="106"/>
        <end position="119"/>
    </location>
</feature>
<feature type="compositionally biased region" description="Basic and acidic residues" evidence="3">
    <location>
        <begin position="424"/>
        <end position="437"/>
    </location>
</feature>
<feature type="region of interest" description="Disordered" evidence="3">
    <location>
        <begin position="387"/>
        <end position="455"/>
    </location>
</feature>
<dbReference type="SMART" id="SM00993">
    <property type="entry name" value="YL1_C"/>
    <property type="match status" value="2"/>
</dbReference>
<feature type="compositionally biased region" description="Basic residues" evidence="3">
    <location>
        <begin position="442"/>
        <end position="455"/>
    </location>
</feature>
<keyword evidence="6" id="KW-1185">Reference proteome</keyword>
<feature type="domain" description="Vps72/YL1 C-terminal" evidence="4">
    <location>
        <begin position="274"/>
        <end position="303"/>
    </location>
</feature>
<dbReference type="Pfam" id="PF08265">
    <property type="entry name" value="YL1_C"/>
    <property type="match status" value="2"/>
</dbReference>
<dbReference type="PANTHER" id="PTHR13275:SF4">
    <property type="entry name" value="VACUOLAR PROTEIN SORTING-ASSOCIATED PROTEIN 72 HOMOLOG"/>
    <property type="match status" value="1"/>
</dbReference>
<feature type="compositionally biased region" description="Acidic residues" evidence="3">
    <location>
        <begin position="387"/>
        <end position="410"/>
    </location>
</feature>
<protein>
    <recommendedName>
        <fullName evidence="2">Vacuolar protein sorting-associated protein 72 homolog</fullName>
    </recommendedName>
</protein>
<evidence type="ECO:0000256" key="2">
    <source>
        <dbReference type="ARBA" id="ARBA00020000"/>
    </source>
</evidence>
<evidence type="ECO:0000256" key="1">
    <source>
        <dbReference type="ARBA" id="ARBA00006832"/>
    </source>
</evidence>